<keyword evidence="3" id="KW-1185">Reference proteome</keyword>
<reference evidence="2 3" key="1">
    <citation type="submission" date="2019-03" db="EMBL/GenBank/DDBJ databases">
        <title>Arthrobacter sp. nov., an bacterium isolated from biocrust in Mu Us Desert.</title>
        <authorList>
            <person name="Lixiong L."/>
        </authorList>
    </citation>
    <scope>NUCLEOTIDE SEQUENCE [LARGE SCALE GENOMIC DNA]</scope>
    <source>
        <strain evidence="2 3">SLN-3</strain>
    </source>
</reference>
<protein>
    <submittedName>
        <fullName evidence="2">Cold shock domain-containing protein</fullName>
    </submittedName>
</protein>
<dbReference type="OrthoDB" id="5195005at2"/>
<sequence>MAALGEVSYWSAEEGWGVISSPETPGGCWVHFSAAAESGFRDLEEGQLLEMDYERVEKDGYRFYATRVWSPGVRPDRAEEGGASTNLPVEEELRFTTGDDNPARLRARGVPSSRPYESHLHITFDDDGHASP</sequence>
<gene>
    <name evidence="2" type="ORF">E2F48_04090</name>
</gene>
<dbReference type="Proteomes" id="UP000295411">
    <property type="component" value="Unassembled WGS sequence"/>
</dbReference>
<dbReference type="InterPro" id="IPR012340">
    <property type="entry name" value="NA-bd_OB-fold"/>
</dbReference>
<evidence type="ECO:0000313" key="2">
    <source>
        <dbReference type="EMBL" id="TDK26390.1"/>
    </source>
</evidence>
<evidence type="ECO:0000256" key="1">
    <source>
        <dbReference type="SAM" id="MobiDB-lite"/>
    </source>
</evidence>
<proteinExistence type="predicted"/>
<name>A0A4R5TYV1_9MICC</name>
<dbReference type="AlphaFoldDB" id="A0A4R5TYV1"/>
<dbReference type="RefSeq" id="WP_133402753.1">
    <property type="nucleotide sequence ID" value="NZ_SMTK01000002.1"/>
</dbReference>
<dbReference type="SUPFAM" id="SSF50249">
    <property type="entry name" value="Nucleic acid-binding proteins"/>
    <property type="match status" value="1"/>
</dbReference>
<feature type="compositionally biased region" description="Basic and acidic residues" evidence="1">
    <location>
        <begin position="116"/>
        <end position="132"/>
    </location>
</feature>
<accession>A0A4R5TYV1</accession>
<comment type="caution">
    <text evidence="2">The sequence shown here is derived from an EMBL/GenBank/DDBJ whole genome shotgun (WGS) entry which is preliminary data.</text>
</comment>
<dbReference type="Gene3D" id="2.40.50.140">
    <property type="entry name" value="Nucleic acid-binding proteins"/>
    <property type="match status" value="1"/>
</dbReference>
<feature type="region of interest" description="Disordered" evidence="1">
    <location>
        <begin position="74"/>
        <end position="132"/>
    </location>
</feature>
<evidence type="ECO:0000313" key="3">
    <source>
        <dbReference type="Proteomes" id="UP000295411"/>
    </source>
</evidence>
<dbReference type="EMBL" id="SMTK01000002">
    <property type="protein sequence ID" value="TDK26390.1"/>
    <property type="molecule type" value="Genomic_DNA"/>
</dbReference>
<organism evidence="2 3">
    <name type="scientific">Arthrobacter crusticola</name>
    <dbReference type="NCBI Taxonomy" id="2547960"/>
    <lineage>
        <taxon>Bacteria</taxon>
        <taxon>Bacillati</taxon>
        <taxon>Actinomycetota</taxon>
        <taxon>Actinomycetes</taxon>
        <taxon>Micrococcales</taxon>
        <taxon>Micrococcaceae</taxon>
        <taxon>Arthrobacter</taxon>
    </lineage>
</organism>